<evidence type="ECO:0000313" key="4">
    <source>
        <dbReference type="Proteomes" id="UP001180020"/>
    </source>
</evidence>
<dbReference type="SMART" id="SM00108">
    <property type="entry name" value="B_lectin"/>
    <property type="match status" value="1"/>
</dbReference>
<dbReference type="InterPro" id="IPR036426">
    <property type="entry name" value="Bulb-type_lectin_dom_sf"/>
</dbReference>
<reference evidence="3" key="2">
    <citation type="submission" date="2023-06" db="EMBL/GenBank/DDBJ databases">
        <authorList>
            <person name="Ma L."/>
            <person name="Liu K.-W."/>
            <person name="Li Z."/>
            <person name="Hsiao Y.-Y."/>
            <person name="Qi Y."/>
            <person name="Fu T."/>
            <person name="Tang G."/>
            <person name="Zhang D."/>
            <person name="Sun W.-H."/>
            <person name="Liu D.-K."/>
            <person name="Li Y."/>
            <person name="Chen G.-Z."/>
            <person name="Liu X.-D."/>
            <person name="Liao X.-Y."/>
            <person name="Jiang Y.-T."/>
            <person name="Yu X."/>
            <person name="Hao Y."/>
            <person name="Huang J."/>
            <person name="Zhao X.-W."/>
            <person name="Ke S."/>
            <person name="Chen Y.-Y."/>
            <person name="Wu W.-L."/>
            <person name="Hsu J.-L."/>
            <person name="Lin Y.-F."/>
            <person name="Huang M.-D."/>
            <person name="Li C.-Y."/>
            <person name="Huang L."/>
            <person name="Wang Z.-W."/>
            <person name="Zhao X."/>
            <person name="Zhong W.-Y."/>
            <person name="Peng D.-H."/>
            <person name="Ahmad S."/>
            <person name="Lan S."/>
            <person name="Zhang J.-S."/>
            <person name="Tsai W.-C."/>
            <person name="Van De Peer Y."/>
            <person name="Liu Z.-J."/>
        </authorList>
    </citation>
    <scope>NUCLEOTIDE SEQUENCE</scope>
    <source>
        <strain evidence="3">CP</strain>
        <tissue evidence="3">Leaves</tissue>
    </source>
</reference>
<keyword evidence="4" id="KW-1185">Reference proteome</keyword>
<protein>
    <recommendedName>
        <fullName evidence="2">Bulb-type lectin domain-containing protein</fullName>
    </recommendedName>
</protein>
<dbReference type="GO" id="GO:0051707">
    <property type="term" value="P:response to other organism"/>
    <property type="evidence" value="ECO:0007669"/>
    <property type="project" value="UniProtKB-ARBA"/>
</dbReference>
<sequence>MASPTSTNALSISLIFTLAIMLSLVGQNCEAATTLYSGESLNAGQSLTTGNYKFIMQSDCNLVLYDGSGAVWASNTNGKGSSCVLRMQSDGNLVIYAAGGRAVWASNTNRGSGNYLCVLQNDRNVVIYAGRSAIWATGTQSSGVGVTIVPPKANHTSAAAVKGGGGGGGGR</sequence>
<dbReference type="Proteomes" id="UP001180020">
    <property type="component" value="Unassembled WGS sequence"/>
</dbReference>
<organism evidence="3 4">
    <name type="scientific">Acorus calamus</name>
    <name type="common">Sweet flag</name>
    <dbReference type="NCBI Taxonomy" id="4465"/>
    <lineage>
        <taxon>Eukaryota</taxon>
        <taxon>Viridiplantae</taxon>
        <taxon>Streptophyta</taxon>
        <taxon>Embryophyta</taxon>
        <taxon>Tracheophyta</taxon>
        <taxon>Spermatophyta</taxon>
        <taxon>Magnoliopsida</taxon>
        <taxon>Liliopsida</taxon>
        <taxon>Acoraceae</taxon>
        <taxon>Acorus</taxon>
    </lineage>
</organism>
<dbReference type="CDD" id="cd00028">
    <property type="entry name" value="B_lectin"/>
    <property type="match status" value="1"/>
</dbReference>
<name>A0AAV9EFH0_ACOCL</name>
<proteinExistence type="predicted"/>
<evidence type="ECO:0000313" key="3">
    <source>
        <dbReference type="EMBL" id="KAK1312265.1"/>
    </source>
</evidence>
<gene>
    <name evidence="3" type="ORF">QJS10_CPA07g00473</name>
</gene>
<comment type="caution">
    <text evidence="3">The sequence shown here is derived from an EMBL/GenBank/DDBJ whole genome shotgun (WGS) entry which is preliminary data.</text>
</comment>
<accession>A0AAV9EFH0</accession>
<feature type="chain" id="PRO_5043507967" description="Bulb-type lectin domain-containing protein" evidence="1">
    <location>
        <begin position="32"/>
        <end position="171"/>
    </location>
</feature>
<feature type="domain" description="Bulb-type lectin" evidence="2">
    <location>
        <begin position="32"/>
        <end position="140"/>
    </location>
</feature>
<reference evidence="3" key="1">
    <citation type="journal article" date="2023" name="Nat. Commun.">
        <title>Diploid and tetraploid genomes of Acorus and the evolution of monocots.</title>
        <authorList>
            <person name="Ma L."/>
            <person name="Liu K.W."/>
            <person name="Li Z."/>
            <person name="Hsiao Y.Y."/>
            <person name="Qi Y."/>
            <person name="Fu T."/>
            <person name="Tang G.D."/>
            <person name="Zhang D."/>
            <person name="Sun W.H."/>
            <person name="Liu D.K."/>
            <person name="Li Y."/>
            <person name="Chen G.Z."/>
            <person name="Liu X.D."/>
            <person name="Liao X.Y."/>
            <person name="Jiang Y.T."/>
            <person name="Yu X."/>
            <person name="Hao Y."/>
            <person name="Huang J."/>
            <person name="Zhao X.W."/>
            <person name="Ke S."/>
            <person name="Chen Y.Y."/>
            <person name="Wu W.L."/>
            <person name="Hsu J.L."/>
            <person name="Lin Y.F."/>
            <person name="Huang M.D."/>
            <person name="Li C.Y."/>
            <person name="Huang L."/>
            <person name="Wang Z.W."/>
            <person name="Zhao X."/>
            <person name="Zhong W.Y."/>
            <person name="Peng D.H."/>
            <person name="Ahmad S."/>
            <person name="Lan S."/>
            <person name="Zhang J.S."/>
            <person name="Tsai W.C."/>
            <person name="Van de Peer Y."/>
            <person name="Liu Z.J."/>
        </authorList>
    </citation>
    <scope>NUCLEOTIDE SEQUENCE</scope>
    <source>
        <strain evidence="3">CP</strain>
    </source>
</reference>
<keyword evidence="1" id="KW-0732">Signal</keyword>
<evidence type="ECO:0000259" key="2">
    <source>
        <dbReference type="PROSITE" id="PS50927"/>
    </source>
</evidence>
<dbReference type="InterPro" id="IPR001480">
    <property type="entry name" value="Bulb-type_lectin_dom"/>
</dbReference>
<dbReference type="EMBL" id="JAUJYO010000007">
    <property type="protein sequence ID" value="KAK1312265.1"/>
    <property type="molecule type" value="Genomic_DNA"/>
</dbReference>
<dbReference type="PROSITE" id="PS50927">
    <property type="entry name" value="BULB_LECTIN"/>
    <property type="match status" value="1"/>
</dbReference>
<dbReference type="AlphaFoldDB" id="A0AAV9EFH0"/>
<dbReference type="SUPFAM" id="SSF51110">
    <property type="entry name" value="alpha-D-mannose-specific plant lectins"/>
    <property type="match status" value="1"/>
</dbReference>
<feature type="signal peptide" evidence="1">
    <location>
        <begin position="1"/>
        <end position="31"/>
    </location>
</feature>
<evidence type="ECO:0000256" key="1">
    <source>
        <dbReference type="SAM" id="SignalP"/>
    </source>
</evidence>
<dbReference type="Gene3D" id="2.90.10.10">
    <property type="entry name" value="Bulb-type lectin domain"/>
    <property type="match status" value="3"/>
</dbReference>